<evidence type="ECO:0000256" key="2">
    <source>
        <dbReference type="ARBA" id="ARBA00022692"/>
    </source>
</evidence>
<organism evidence="6 7">
    <name type="scientific">Hafnia alvei</name>
    <dbReference type="NCBI Taxonomy" id="569"/>
    <lineage>
        <taxon>Bacteria</taxon>
        <taxon>Pseudomonadati</taxon>
        <taxon>Pseudomonadota</taxon>
        <taxon>Gammaproteobacteria</taxon>
        <taxon>Enterobacterales</taxon>
        <taxon>Hafniaceae</taxon>
        <taxon>Hafnia</taxon>
    </lineage>
</organism>
<dbReference type="EMBL" id="UGHP01000001">
    <property type="protein sequence ID" value="STQ80633.1"/>
    <property type="molecule type" value="Genomic_DNA"/>
</dbReference>
<keyword evidence="2" id="KW-0812">Transmembrane</keyword>
<evidence type="ECO:0000256" key="1">
    <source>
        <dbReference type="ARBA" id="ARBA00004141"/>
    </source>
</evidence>
<proteinExistence type="predicted"/>
<dbReference type="GO" id="GO:0055085">
    <property type="term" value="P:transmembrane transport"/>
    <property type="evidence" value="ECO:0007669"/>
    <property type="project" value="InterPro"/>
</dbReference>
<name>A0A377PMS6_HAFAL</name>
<evidence type="ECO:0000256" key="3">
    <source>
        <dbReference type="ARBA" id="ARBA00022989"/>
    </source>
</evidence>
<dbReference type="Proteomes" id="UP000254821">
    <property type="component" value="Unassembled WGS sequence"/>
</dbReference>
<comment type="subcellular location">
    <subcellularLocation>
        <location evidence="1">Membrane</location>
        <topology evidence="1">Multi-pass membrane protein</topology>
    </subcellularLocation>
</comment>
<feature type="domain" description="Sodium/calcium exchanger membrane region" evidence="5">
    <location>
        <begin position="6"/>
        <end position="85"/>
    </location>
</feature>
<dbReference type="GO" id="GO:0016020">
    <property type="term" value="C:membrane"/>
    <property type="evidence" value="ECO:0007669"/>
    <property type="project" value="UniProtKB-SubCell"/>
</dbReference>
<evidence type="ECO:0000313" key="7">
    <source>
        <dbReference type="Proteomes" id="UP000254821"/>
    </source>
</evidence>
<reference evidence="6 7" key="1">
    <citation type="submission" date="2018-06" db="EMBL/GenBank/DDBJ databases">
        <authorList>
            <consortium name="Pathogen Informatics"/>
            <person name="Doyle S."/>
        </authorList>
    </citation>
    <scope>NUCLEOTIDE SEQUENCE [LARGE SCALE GENOMIC DNA]</scope>
    <source>
        <strain evidence="6 7">NCTC8105</strain>
    </source>
</reference>
<evidence type="ECO:0000259" key="5">
    <source>
        <dbReference type="Pfam" id="PF01699"/>
    </source>
</evidence>
<dbReference type="AlphaFoldDB" id="A0A377PMS6"/>
<keyword evidence="4" id="KW-0472">Membrane</keyword>
<protein>
    <submittedName>
        <fullName evidence="6">K+-dependent Na+/Ca+ exchanger homolog</fullName>
    </submittedName>
</protein>
<evidence type="ECO:0000256" key="4">
    <source>
        <dbReference type="ARBA" id="ARBA00023136"/>
    </source>
</evidence>
<evidence type="ECO:0000313" key="6">
    <source>
        <dbReference type="EMBL" id="STQ80633.1"/>
    </source>
</evidence>
<dbReference type="Pfam" id="PF01699">
    <property type="entry name" value="Na_Ca_ex"/>
    <property type="match status" value="1"/>
</dbReference>
<accession>A0A377PMS6</accession>
<dbReference type="InterPro" id="IPR004837">
    <property type="entry name" value="NaCa_Exmemb"/>
</dbReference>
<gene>
    <name evidence="6" type="ORF">NCTC8105_02759</name>
</gene>
<keyword evidence="3" id="KW-1133">Transmembrane helix</keyword>
<sequence>MYQTITFFFLSAIAIYLACECFVNGIEWFGRRLNIGATAVGSVLAAFGTALPESTVTFMAVVFGSTPEQKNIGVGAAMGGATGVSDSGLCCGWISADLPSSAFQSKERQNPGRLCAYEP</sequence>